<dbReference type="InterPro" id="IPR013830">
    <property type="entry name" value="SGNH_hydro"/>
</dbReference>
<dbReference type="SUPFAM" id="SSF50939">
    <property type="entry name" value="Sialidases"/>
    <property type="match status" value="1"/>
</dbReference>
<accession>A0A1D3TRW2</accession>
<keyword evidence="6" id="KW-0378">Hydrolase</keyword>
<evidence type="ECO:0000256" key="1">
    <source>
        <dbReference type="ARBA" id="ARBA00000427"/>
    </source>
</evidence>
<evidence type="ECO:0000256" key="6">
    <source>
        <dbReference type="ARBA" id="ARBA00022801"/>
    </source>
</evidence>
<dbReference type="InterPro" id="IPR004124">
    <property type="entry name" value="Glyco_hydro_33_N"/>
</dbReference>
<dbReference type="Pfam" id="PF13946">
    <property type="entry name" value="DUF4214"/>
    <property type="match status" value="2"/>
</dbReference>
<dbReference type="GO" id="GO:0006689">
    <property type="term" value="P:ganglioside catabolic process"/>
    <property type="evidence" value="ECO:0007669"/>
    <property type="project" value="TreeGrafter"/>
</dbReference>
<dbReference type="CDD" id="cd15482">
    <property type="entry name" value="Sialidase_non-viral"/>
    <property type="match status" value="1"/>
</dbReference>
<dbReference type="Pfam" id="PF02973">
    <property type="entry name" value="Sialidase"/>
    <property type="match status" value="1"/>
</dbReference>
<feature type="chain" id="PRO_5008921749" description="exo-alpha-sialidase" evidence="8">
    <location>
        <begin position="29"/>
        <end position="2090"/>
    </location>
</feature>
<dbReference type="GO" id="GO:0004308">
    <property type="term" value="F:exo-alpha-sialidase activity"/>
    <property type="evidence" value="ECO:0007669"/>
    <property type="project" value="UniProtKB-EC"/>
</dbReference>
<evidence type="ECO:0000313" key="11">
    <source>
        <dbReference type="Proteomes" id="UP000199315"/>
    </source>
</evidence>
<dbReference type="InterPro" id="IPR008964">
    <property type="entry name" value="Invasin/intimin_cell_adhesion"/>
</dbReference>
<dbReference type="Gene3D" id="2.40.220.10">
    <property type="entry name" value="Intramolecular Trans-sialidase, Domain 3"/>
    <property type="match status" value="1"/>
</dbReference>
<evidence type="ECO:0000256" key="3">
    <source>
        <dbReference type="ARBA" id="ARBA00012733"/>
    </source>
</evidence>
<dbReference type="EMBL" id="FMKA01000005">
    <property type="protein sequence ID" value="SCP96524.1"/>
    <property type="molecule type" value="Genomic_DNA"/>
</dbReference>
<dbReference type="GO" id="GO:0009313">
    <property type="term" value="P:oligosaccharide catabolic process"/>
    <property type="evidence" value="ECO:0007669"/>
    <property type="project" value="TreeGrafter"/>
</dbReference>
<dbReference type="PANTHER" id="PTHR10628">
    <property type="entry name" value="SIALIDASE"/>
    <property type="match status" value="1"/>
</dbReference>
<dbReference type="InterPro" id="IPR036278">
    <property type="entry name" value="Sialidase_sf"/>
</dbReference>
<dbReference type="GO" id="GO:0016020">
    <property type="term" value="C:membrane"/>
    <property type="evidence" value="ECO:0007669"/>
    <property type="project" value="TreeGrafter"/>
</dbReference>
<keyword evidence="4 8" id="KW-0732">Signal</keyword>
<dbReference type="InterPro" id="IPR025282">
    <property type="entry name" value="DUF4214"/>
</dbReference>
<comment type="catalytic activity">
    <reaction evidence="1">
        <text>Hydrolysis of alpha-(2-&gt;3)-, alpha-(2-&gt;6)-, alpha-(2-&gt;8)- glycosidic linkages of terminal sialic acid residues in oligosaccharides, glycoproteins, glycolipids, colominic acid and synthetic substrates.</text>
        <dbReference type="EC" id="3.2.1.18"/>
    </reaction>
</comment>
<dbReference type="InterPro" id="IPR038255">
    <property type="entry name" value="PBS_linker_sf"/>
</dbReference>
<dbReference type="SUPFAM" id="SSF49899">
    <property type="entry name" value="Concanavalin A-like lectins/glucanases"/>
    <property type="match status" value="2"/>
</dbReference>
<dbReference type="InterPro" id="IPR023364">
    <property type="entry name" value="Trans_sialidase_dom3"/>
</dbReference>
<dbReference type="Pfam" id="PF02368">
    <property type="entry name" value="Big_2"/>
    <property type="match status" value="1"/>
</dbReference>
<comment type="similarity">
    <text evidence="2">Belongs to the glycosyl hydrolase 33 family.</text>
</comment>
<dbReference type="Gene3D" id="1.10.3130.20">
    <property type="entry name" value="Phycobilisome linker domain"/>
    <property type="match status" value="2"/>
</dbReference>
<dbReference type="Pfam" id="PF18998">
    <property type="entry name" value="Flg_new_2"/>
    <property type="match status" value="1"/>
</dbReference>
<dbReference type="InterPro" id="IPR036514">
    <property type="entry name" value="SGNH_hydro_sf"/>
</dbReference>
<evidence type="ECO:0000259" key="9">
    <source>
        <dbReference type="SMART" id="SM00635"/>
    </source>
</evidence>
<dbReference type="Pfam" id="PF13088">
    <property type="entry name" value="BNR_2"/>
    <property type="match status" value="1"/>
</dbReference>
<dbReference type="CDD" id="cd00229">
    <property type="entry name" value="SGNH_hydrolase"/>
    <property type="match status" value="1"/>
</dbReference>
<dbReference type="RefSeq" id="WP_091231839.1">
    <property type="nucleotide sequence ID" value="NZ_FMKA01000005.1"/>
</dbReference>
<keyword evidence="7" id="KW-0326">Glycosidase</keyword>
<evidence type="ECO:0000256" key="2">
    <source>
        <dbReference type="ARBA" id="ARBA00009348"/>
    </source>
</evidence>
<name>A0A1D3TRW2_9FIRM</name>
<reference evidence="10 11" key="1">
    <citation type="submission" date="2016-09" db="EMBL/GenBank/DDBJ databases">
        <authorList>
            <person name="Capua I."/>
            <person name="De Benedictis P."/>
            <person name="Joannis T."/>
            <person name="Lombin L.H."/>
            <person name="Cattoli G."/>
        </authorList>
    </citation>
    <scope>NUCLEOTIDE SEQUENCE [LARGE SCALE GENOMIC DNA]</scope>
    <source>
        <strain evidence="10 11">GluBS11</strain>
    </source>
</reference>
<dbReference type="InterPro" id="IPR013320">
    <property type="entry name" value="ConA-like_dom_sf"/>
</dbReference>
<evidence type="ECO:0000256" key="4">
    <source>
        <dbReference type="ARBA" id="ARBA00022729"/>
    </source>
</evidence>
<dbReference type="STRING" id="1619234.SAMN05421730_100554"/>
<dbReference type="GO" id="GO:0005737">
    <property type="term" value="C:cytoplasm"/>
    <property type="evidence" value="ECO:0007669"/>
    <property type="project" value="TreeGrafter"/>
</dbReference>
<dbReference type="EC" id="3.2.1.18" evidence="3"/>
<dbReference type="PANTHER" id="PTHR10628:SF30">
    <property type="entry name" value="EXO-ALPHA-SIALIDASE"/>
    <property type="match status" value="1"/>
</dbReference>
<dbReference type="Gene3D" id="2.120.10.10">
    <property type="match status" value="1"/>
</dbReference>
<dbReference type="OrthoDB" id="9794725at2"/>
<keyword evidence="11" id="KW-1185">Reference proteome</keyword>
<dbReference type="InterPro" id="IPR026856">
    <property type="entry name" value="Sialidase_fam"/>
</dbReference>
<dbReference type="InterPro" id="IPR013783">
    <property type="entry name" value="Ig-like_fold"/>
</dbReference>
<organism evidence="10 11">
    <name type="scientific">Anaerobium acetethylicum</name>
    <dbReference type="NCBI Taxonomy" id="1619234"/>
    <lineage>
        <taxon>Bacteria</taxon>
        <taxon>Bacillati</taxon>
        <taxon>Bacillota</taxon>
        <taxon>Clostridia</taxon>
        <taxon>Lachnospirales</taxon>
        <taxon>Lachnospiraceae</taxon>
        <taxon>Anaerobium</taxon>
    </lineage>
</organism>
<evidence type="ECO:0000313" key="10">
    <source>
        <dbReference type="EMBL" id="SCP96524.1"/>
    </source>
</evidence>
<dbReference type="Gene3D" id="2.60.120.200">
    <property type="match status" value="2"/>
</dbReference>
<dbReference type="SUPFAM" id="SSF49373">
    <property type="entry name" value="Invasin/intimin cell-adhesion fragments"/>
    <property type="match status" value="1"/>
</dbReference>
<evidence type="ECO:0000256" key="7">
    <source>
        <dbReference type="ARBA" id="ARBA00023295"/>
    </source>
</evidence>
<dbReference type="InterPro" id="IPR011040">
    <property type="entry name" value="Sialidase"/>
</dbReference>
<feature type="domain" description="BIG2" evidence="9">
    <location>
        <begin position="1762"/>
        <end position="1840"/>
    </location>
</feature>
<evidence type="ECO:0000256" key="8">
    <source>
        <dbReference type="SAM" id="SignalP"/>
    </source>
</evidence>
<evidence type="ECO:0000256" key="5">
    <source>
        <dbReference type="ARBA" id="ARBA00022737"/>
    </source>
</evidence>
<dbReference type="Proteomes" id="UP000199315">
    <property type="component" value="Unassembled WGS sequence"/>
</dbReference>
<dbReference type="SUPFAM" id="SSF52266">
    <property type="entry name" value="SGNH hydrolase"/>
    <property type="match status" value="2"/>
</dbReference>
<dbReference type="SMART" id="SM00635">
    <property type="entry name" value="BID_2"/>
    <property type="match status" value="1"/>
</dbReference>
<dbReference type="Gene3D" id="2.60.40.1080">
    <property type="match status" value="1"/>
</dbReference>
<proteinExistence type="inferred from homology"/>
<dbReference type="InterPro" id="IPR044060">
    <property type="entry name" value="Bacterial_rp_domain"/>
</dbReference>
<dbReference type="Pfam" id="PF13472">
    <property type="entry name" value="Lipase_GDSL_2"/>
    <property type="match status" value="1"/>
</dbReference>
<dbReference type="Gene3D" id="3.40.50.1110">
    <property type="entry name" value="SGNH hydrolase"/>
    <property type="match status" value="2"/>
</dbReference>
<gene>
    <name evidence="10" type="ORF">SAMN05421730_100554</name>
</gene>
<protein>
    <recommendedName>
        <fullName evidence="3">exo-alpha-sialidase</fullName>
        <ecNumber evidence="3">3.2.1.18</ecNumber>
    </recommendedName>
</protein>
<dbReference type="Gene3D" id="2.60.40.10">
    <property type="entry name" value="Immunoglobulins"/>
    <property type="match status" value="1"/>
</dbReference>
<keyword evidence="5" id="KW-0677">Repeat</keyword>
<dbReference type="InterPro" id="IPR003343">
    <property type="entry name" value="Big_2"/>
</dbReference>
<feature type="signal peptide" evidence="8">
    <location>
        <begin position="1"/>
        <end position="28"/>
    </location>
</feature>
<sequence length="2090" mass="226627">MRKNKRWMAVLMAVCLTIPNCGGLTVQAETPDYAQETPAILTSEGEFVPAVIEATAKAGYSSESIGWTQVADASGYKIFRSENADGPFAEVGNVTGAAVVSFTDATVVKGKVYYYKVHAYNAADETIGQSTAVSDAAIGMEALKAHAALSGEFADEDQVFDGTRVEDFSDRAAAVHNVSSGSIILKFKAASDMTGDNVILGTKDKSTALSTTLASGFDCTSMFLRGNTNFRFSYKHTQAEKKPFAFSDGNWHCIVLSSNPSGKYIRLTIDGVEQFSNTTASNMGMFAKQAVLNQVTIGGHKKPDGTIANGFKGSISQVIVTDEILTDAEAIEISRAGYTGIIPSGASISEMFDTSLGDNSWVFTGGASVQGGFDQVRGVRNYVGQFEEYVRWTKSSTLKGRQRYMINTAKSGQTLDGIVADYYNKVAKYQPKAAAYMVSEEDYSQGDAGIEAFKANLKVFIDNSLALKASDKGFAVIQKPFATRNATVNATIDKYCTAVNEVLAQYKNDAAKYDRIVVVDHFALTNTDTFKSNCLQNEDTLNAKGHLEISKQLALATIKTVDAFPVNDTMVSRTEEAQPSEYLKVQPAVTSSDSGLNVVVPDGNGTNWKYELDMEGTLVEGSAASNTFTITGLAGGKKYTLKIQSADGAKQLTTMKGVIAAGNTAVVNTQELNAAQQSVVDMVKGSKPMNWLFMGDSITHAALWTYGYDGTAQTFEKYLRNELGRTDDVVINTAVSSADTKTTLENIDQRLEKFTPDVVSIMLGTNDAATAGLGLEVYAANMKIIIEKIRTINPNSIILFRSPAPLWTTNRVALIPPYVEKMREVAEQTTGSIFIDQFTEVQTLINTYPWLKNTDRTYNNLFGNDLHPGVNGQLIMTRQFIKGCGLWTEDSTITNLFYEMNITKENSQVVPTLDCTVGQIGVSTAALQTSSGLQTGKVTLKATDQTNNQSYSVSADAGESYATLSNLPVNRTYEVVVSAYLKDVNKNVTFAAQNVQVTDQINEAGRALIFEKNDQNIVSGTPVNLSGEAYADKLLNMEEGTVVVQYTSTSNFVVQSLFSVSNGRAGNTNSYLSVYIKPDGALGLEIRNTNGFSYNIVKANAVKTSYKGVAAKNTIAIKADKANNKYKIFANGIMVLETDAANLGGFKFVKDITGVDNSLIGATRRDGAAAYPFAGTIHEIKVYGSALSDSELVETTKVTETPELQMIFDKEDSIGCNYFRIPSLLKLKSGTVISAIDARFGGTHDSPNNIDIAVSRSTDGGNTWSDPTMPMHYDDYSDDTLEIPVGTQTRVTDSASFIDPVLLQDEVTGRVFLIADAMTAGKGSPQAVTGSGYKDINGKRYLKLQKAGETAYNYTVRENNVIWNDTANTATEYSLNSNFEILKNGVVQTVKQKTSRFDPTNGSGTLVSETTNTDVAMNIMYADAAFKALPTTWLYMKYSDNDGQTWSDPILLNGMVKPEDSRVLVTGPGRGIQLKNGEHAGRLIIPVYDSGKSGAIYSDDHGATWTYAAGPSTANAAMSETQFVELPDGTIRVYGRSNSSKVSTAVSLDGGETFTAAEYVAGLTQPGWGSQLSVINYDGLIDGKPAIILSNPNGSGSYRKDGRVRIGLITDTGSTGAAKYSVEWKYNYEIDSPSVQFGYSCLTELPDNSIGILYEKYDSYNPSELHTQDAIKYEKLSLTDLMGRDAVQVTPKTNGNGVVSTRNTVASGSEVTINAVADTGYEFLNWVDAGGNVVSEAADYTFTITENKEFTAVFGKIVTNTAVTGVSLDLNEKTMTAIGEKLQLTAAVMPEDATNKGVVWTSTNPAAATVSSTGLVTAIADGTAVIKVVTEDGSKAAECTITVITRQYTPTESFIQRLYSKVFDRAADDDGMKYYTEALTSGKSTGADVGHGFLCSEEFTSKALSNADYVEILYYTFMDRPSDEEGKAYWINFLENGVSREFVFKGFIESPEFTKICGSYGIQRGNVELPKYIDKNPNLTMFTNRLYREALGRAGEEEGLEYYAREISLGKVLPLQAAKNFIFSQEFEDRKLGNEEYVKVLYKTFMGREYDAKGLQYHLDRMEDGASREDILLGFAASPEFKTIMESFGL</sequence>